<evidence type="ECO:0000256" key="4">
    <source>
        <dbReference type="ARBA" id="ARBA00022556"/>
    </source>
</evidence>
<dbReference type="GO" id="GO:0009245">
    <property type="term" value="P:lipid A biosynthetic process"/>
    <property type="evidence" value="ECO:0007669"/>
    <property type="project" value="UniProtKB-KW"/>
</dbReference>
<evidence type="ECO:0000256" key="5">
    <source>
        <dbReference type="ARBA" id="ARBA00022679"/>
    </source>
</evidence>
<reference evidence="10" key="1">
    <citation type="submission" date="2017-07" db="EMBL/GenBank/DDBJ databases">
        <title>Taro Niue Genome Assembly and Annotation.</title>
        <authorList>
            <person name="Atibalentja N."/>
            <person name="Keating K."/>
            <person name="Fields C.J."/>
        </authorList>
    </citation>
    <scope>NUCLEOTIDE SEQUENCE</scope>
    <source>
        <strain evidence="10">Niue_2</strain>
        <tissue evidence="10">Leaf</tissue>
    </source>
</reference>
<keyword evidence="6" id="KW-0547">Nucleotide-binding</keyword>
<evidence type="ECO:0000256" key="1">
    <source>
        <dbReference type="ARBA" id="ARBA00004870"/>
    </source>
</evidence>
<dbReference type="Proteomes" id="UP000652761">
    <property type="component" value="Unassembled WGS sequence"/>
</dbReference>
<evidence type="ECO:0000256" key="6">
    <source>
        <dbReference type="ARBA" id="ARBA00022741"/>
    </source>
</evidence>
<keyword evidence="7" id="KW-0418">Kinase</keyword>
<keyword evidence="3" id="KW-0444">Lipid biosynthesis</keyword>
<organism evidence="10 11">
    <name type="scientific">Colocasia esculenta</name>
    <name type="common">Wild taro</name>
    <name type="synonym">Arum esculentum</name>
    <dbReference type="NCBI Taxonomy" id="4460"/>
    <lineage>
        <taxon>Eukaryota</taxon>
        <taxon>Viridiplantae</taxon>
        <taxon>Streptophyta</taxon>
        <taxon>Embryophyta</taxon>
        <taxon>Tracheophyta</taxon>
        <taxon>Spermatophyta</taxon>
        <taxon>Magnoliopsida</taxon>
        <taxon>Liliopsida</taxon>
        <taxon>Araceae</taxon>
        <taxon>Aroideae</taxon>
        <taxon>Colocasieae</taxon>
        <taxon>Colocasia</taxon>
    </lineage>
</organism>
<dbReference type="AlphaFoldDB" id="A0A843TKC8"/>
<evidence type="ECO:0000256" key="3">
    <source>
        <dbReference type="ARBA" id="ARBA00022516"/>
    </source>
</evidence>
<keyword evidence="4" id="KW-0441">Lipid A biosynthesis</keyword>
<dbReference type="GO" id="GO:0016020">
    <property type="term" value="C:membrane"/>
    <property type="evidence" value="ECO:0007669"/>
    <property type="project" value="GOC"/>
</dbReference>
<evidence type="ECO:0000256" key="8">
    <source>
        <dbReference type="ARBA" id="ARBA00022840"/>
    </source>
</evidence>
<dbReference type="EMBL" id="NMUH01000051">
    <property type="protein sequence ID" value="MQL69943.1"/>
    <property type="molecule type" value="Genomic_DNA"/>
</dbReference>
<keyword evidence="9" id="KW-0443">Lipid metabolism</keyword>
<dbReference type="UniPathway" id="UPA00359">
    <property type="reaction ID" value="UER00482"/>
</dbReference>
<dbReference type="PANTHER" id="PTHR42724:SF1">
    <property type="entry name" value="TETRAACYLDISACCHARIDE 4'-KINASE, MITOCHONDRIAL-RELATED"/>
    <property type="match status" value="1"/>
</dbReference>
<accession>A0A843TKC8</accession>
<evidence type="ECO:0000256" key="7">
    <source>
        <dbReference type="ARBA" id="ARBA00022777"/>
    </source>
</evidence>
<comment type="caution">
    <text evidence="10">The sequence shown here is derived from an EMBL/GenBank/DDBJ whole genome shotgun (WGS) entry which is preliminary data.</text>
</comment>
<evidence type="ECO:0000256" key="9">
    <source>
        <dbReference type="ARBA" id="ARBA00023098"/>
    </source>
</evidence>
<evidence type="ECO:0000256" key="2">
    <source>
        <dbReference type="ARBA" id="ARBA00012071"/>
    </source>
</evidence>
<sequence length="100" mass="11728">MGALHVDQLDFIDHHFIQRDDIVLIRKRLRDLECGFQTKAIAIVTEKDYDRDPAILRELHDFKVLVMCSSLEIMSFPGRTVENFEEQLMKVLLRNTGPRD</sequence>
<dbReference type="EC" id="2.7.1.130" evidence="2"/>
<comment type="pathway">
    <text evidence="1">Glycolipid biosynthesis; lipid IV(A) biosynthesis; lipid IV(A) from (3R)-3-hydroxytetradecanoyl-[acyl-carrier-protein] and UDP-N-acetyl-alpha-D-glucosamine: step 6/6.</text>
</comment>
<gene>
    <name evidence="10" type="ORF">Taro_002237</name>
</gene>
<dbReference type="OrthoDB" id="10266567at2759"/>
<dbReference type="GO" id="GO:0005524">
    <property type="term" value="F:ATP binding"/>
    <property type="evidence" value="ECO:0007669"/>
    <property type="project" value="UniProtKB-KW"/>
</dbReference>
<evidence type="ECO:0000313" key="11">
    <source>
        <dbReference type="Proteomes" id="UP000652761"/>
    </source>
</evidence>
<proteinExistence type="predicted"/>
<keyword evidence="11" id="KW-1185">Reference proteome</keyword>
<keyword evidence="5" id="KW-0808">Transferase</keyword>
<evidence type="ECO:0000313" key="10">
    <source>
        <dbReference type="EMBL" id="MQL69943.1"/>
    </source>
</evidence>
<keyword evidence="8" id="KW-0067">ATP-binding</keyword>
<dbReference type="PANTHER" id="PTHR42724">
    <property type="entry name" value="TETRAACYLDISACCHARIDE 4'-KINASE"/>
    <property type="match status" value="1"/>
</dbReference>
<name>A0A843TKC8_COLES</name>
<dbReference type="GO" id="GO:0009029">
    <property type="term" value="F:lipid-A 4'-kinase activity"/>
    <property type="evidence" value="ECO:0007669"/>
    <property type="project" value="UniProtKB-EC"/>
</dbReference>
<protein>
    <recommendedName>
        <fullName evidence="2">tetraacyldisaccharide 4'-kinase</fullName>
        <ecNumber evidence="2">2.7.1.130</ecNumber>
    </recommendedName>
</protein>
<dbReference type="InterPro" id="IPR003758">
    <property type="entry name" value="LpxK"/>
</dbReference>